<gene>
    <name evidence="2" type="ORF">B0T22DRAFT_131444</name>
</gene>
<proteinExistence type="predicted"/>
<dbReference type="AlphaFoldDB" id="A0AAE1CBH9"/>
<keyword evidence="3" id="KW-1185">Reference proteome</keyword>
<evidence type="ECO:0000313" key="3">
    <source>
        <dbReference type="Proteomes" id="UP001270362"/>
    </source>
</evidence>
<evidence type="ECO:0000313" key="2">
    <source>
        <dbReference type="EMBL" id="KAK3687543.1"/>
    </source>
</evidence>
<accession>A0AAE1CBH9</accession>
<protein>
    <submittedName>
        <fullName evidence="2">Uncharacterized protein</fullName>
    </submittedName>
</protein>
<feature type="region of interest" description="Disordered" evidence="1">
    <location>
        <begin position="95"/>
        <end position="118"/>
    </location>
</feature>
<evidence type="ECO:0000256" key="1">
    <source>
        <dbReference type="SAM" id="MobiDB-lite"/>
    </source>
</evidence>
<comment type="caution">
    <text evidence="2">The sequence shown here is derived from an EMBL/GenBank/DDBJ whole genome shotgun (WGS) entry which is preliminary data.</text>
</comment>
<dbReference type="Proteomes" id="UP001270362">
    <property type="component" value="Unassembled WGS sequence"/>
</dbReference>
<name>A0AAE1CBH9_9PEZI</name>
<organism evidence="2 3">
    <name type="scientific">Podospora appendiculata</name>
    <dbReference type="NCBI Taxonomy" id="314037"/>
    <lineage>
        <taxon>Eukaryota</taxon>
        <taxon>Fungi</taxon>
        <taxon>Dikarya</taxon>
        <taxon>Ascomycota</taxon>
        <taxon>Pezizomycotina</taxon>
        <taxon>Sordariomycetes</taxon>
        <taxon>Sordariomycetidae</taxon>
        <taxon>Sordariales</taxon>
        <taxon>Podosporaceae</taxon>
        <taxon>Podospora</taxon>
    </lineage>
</organism>
<reference evidence="2" key="2">
    <citation type="submission" date="2023-06" db="EMBL/GenBank/DDBJ databases">
        <authorList>
            <consortium name="Lawrence Berkeley National Laboratory"/>
            <person name="Haridas S."/>
            <person name="Hensen N."/>
            <person name="Bonometti L."/>
            <person name="Westerberg I."/>
            <person name="Brannstrom I.O."/>
            <person name="Guillou S."/>
            <person name="Cros-Aarteil S."/>
            <person name="Calhoun S."/>
            <person name="Kuo A."/>
            <person name="Mondo S."/>
            <person name="Pangilinan J."/>
            <person name="Riley R."/>
            <person name="Labutti K."/>
            <person name="Andreopoulos B."/>
            <person name="Lipzen A."/>
            <person name="Chen C."/>
            <person name="Yanf M."/>
            <person name="Daum C."/>
            <person name="Ng V."/>
            <person name="Clum A."/>
            <person name="Steindorff A."/>
            <person name="Ohm R."/>
            <person name="Martin F."/>
            <person name="Silar P."/>
            <person name="Natvig D."/>
            <person name="Lalanne C."/>
            <person name="Gautier V."/>
            <person name="Ament-Velasquez S.L."/>
            <person name="Kruys A."/>
            <person name="Hutchinson M.I."/>
            <person name="Powell A.J."/>
            <person name="Barry K."/>
            <person name="Miller A.N."/>
            <person name="Grigoriev I.V."/>
            <person name="Debuchy R."/>
            <person name="Gladieux P."/>
            <person name="Thoren M.H."/>
            <person name="Johannesson H."/>
        </authorList>
    </citation>
    <scope>NUCLEOTIDE SEQUENCE</scope>
    <source>
        <strain evidence="2">CBS 314.62</strain>
    </source>
</reference>
<reference evidence="2" key="1">
    <citation type="journal article" date="2023" name="Mol. Phylogenet. Evol.">
        <title>Genome-scale phylogeny and comparative genomics of the fungal order Sordariales.</title>
        <authorList>
            <person name="Hensen N."/>
            <person name="Bonometti L."/>
            <person name="Westerberg I."/>
            <person name="Brannstrom I.O."/>
            <person name="Guillou S."/>
            <person name="Cros-Aarteil S."/>
            <person name="Calhoun S."/>
            <person name="Haridas S."/>
            <person name="Kuo A."/>
            <person name="Mondo S."/>
            <person name="Pangilinan J."/>
            <person name="Riley R."/>
            <person name="LaButti K."/>
            <person name="Andreopoulos B."/>
            <person name="Lipzen A."/>
            <person name="Chen C."/>
            <person name="Yan M."/>
            <person name="Daum C."/>
            <person name="Ng V."/>
            <person name="Clum A."/>
            <person name="Steindorff A."/>
            <person name="Ohm R.A."/>
            <person name="Martin F."/>
            <person name="Silar P."/>
            <person name="Natvig D.O."/>
            <person name="Lalanne C."/>
            <person name="Gautier V."/>
            <person name="Ament-Velasquez S.L."/>
            <person name="Kruys A."/>
            <person name="Hutchinson M.I."/>
            <person name="Powell A.J."/>
            <person name="Barry K."/>
            <person name="Miller A.N."/>
            <person name="Grigoriev I.V."/>
            <person name="Debuchy R."/>
            <person name="Gladieux P."/>
            <person name="Hiltunen Thoren M."/>
            <person name="Johannesson H."/>
        </authorList>
    </citation>
    <scope>NUCLEOTIDE SEQUENCE</scope>
    <source>
        <strain evidence="2">CBS 314.62</strain>
    </source>
</reference>
<sequence>MLVLASIPCESNAPPLTMSCRPPGSAIYEITTSKRLFEGIEDEEIETRYARDVLPLFEGVVAGPVVSKCRGEGYKTADEVVPDLDHCFESQGNLLEREKGRRKKRSSRPAGLAPKSNP</sequence>
<dbReference type="EMBL" id="JAULSO010000002">
    <property type="protein sequence ID" value="KAK3687543.1"/>
    <property type="molecule type" value="Genomic_DNA"/>
</dbReference>